<proteinExistence type="predicted"/>
<dbReference type="AlphaFoldDB" id="A0A6A2Y9X3"/>
<accession>A0A6A2Y9X3</accession>
<gene>
    <name evidence="2" type="ORF">F3Y22_tig00112289pilonHSYRG00252</name>
</gene>
<reference evidence="2" key="1">
    <citation type="submission" date="2019-09" db="EMBL/GenBank/DDBJ databases">
        <title>Draft genome information of white flower Hibiscus syriacus.</title>
        <authorList>
            <person name="Kim Y.-M."/>
        </authorList>
    </citation>
    <scope>NUCLEOTIDE SEQUENCE [LARGE SCALE GENOMIC DNA]</scope>
    <source>
        <strain evidence="2">YM2019G1</strain>
    </source>
</reference>
<comment type="caution">
    <text evidence="2">The sequence shown here is derived from an EMBL/GenBank/DDBJ whole genome shotgun (WGS) entry which is preliminary data.</text>
</comment>
<evidence type="ECO:0000313" key="3">
    <source>
        <dbReference type="Proteomes" id="UP000436088"/>
    </source>
</evidence>
<protein>
    <submittedName>
        <fullName evidence="2">Uncharacterized protein</fullName>
    </submittedName>
</protein>
<feature type="compositionally biased region" description="Basic and acidic residues" evidence="1">
    <location>
        <begin position="22"/>
        <end position="31"/>
    </location>
</feature>
<dbReference type="Proteomes" id="UP000436088">
    <property type="component" value="Unassembled WGS sequence"/>
</dbReference>
<dbReference type="EMBL" id="VEPZ02001544">
    <property type="protein sequence ID" value="KAE8668687.1"/>
    <property type="molecule type" value="Genomic_DNA"/>
</dbReference>
<evidence type="ECO:0000256" key="1">
    <source>
        <dbReference type="SAM" id="MobiDB-lite"/>
    </source>
</evidence>
<evidence type="ECO:0000313" key="2">
    <source>
        <dbReference type="EMBL" id="KAE8668687.1"/>
    </source>
</evidence>
<sequence>MELREISSSAEKGTVKRRKTMEKKEEAKTTSKVKLLIEETGGKQYADVMEIAELDYSPARNKLRYTTKGREK</sequence>
<organism evidence="2 3">
    <name type="scientific">Hibiscus syriacus</name>
    <name type="common">Rose of Sharon</name>
    <dbReference type="NCBI Taxonomy" id="106335"/>
    <lineage>
        <taxon>Eukaryota</taxon>
        <taxon>Viridiplantae</taxon>
        <taxon>Streptophyta</taxon>
        <taxon>Embryophyta</taxon>
        <taxon>Tracheophyta</taxon>
        <taxon>Spermatophyta</taxon>
        <taxon>Magnoliopsida</taxon>
        <taxon>eudicotyledons</taxon>
        <taxon>Gunneridae</taxon>
        <taxon>Pentapetalae</taxon>
        <taxon>rosids</taxon>
        <taxon>malvids</taxon>
        <taxon>Malvales</taxon>
        <taxon>Malvaceae</taxon>
        <taxon>Malvoideae</taxon>
        <taxon>Hibiscus</taxon>
    </lineage>
</organism>
<keyword evidence="3" id="KW-1185">Reference proteome</keyword>
<name>A0A6A2Y9X3_HIBSY</name>
<feature type="compositionally biased region" description="Polar residues" evidence="1">
    <location>
        <begin position="1"/>
        <end position="11"/>
    </location>
</feature>
<feature type="region of interest" description="Disordered" evidence="1">
    <location>
        <begin position="1"/>
        <end position="31"/>
    </location>
</feature>